<protein>
    <submittedName>
        <fullName evidence="2">Uncharacterized protein</fullName>
    </submittedName>
</protein>
<sequence length="190" mass="20278">MKRFLIATALVTSMGTTAMAATQGEINTINSYLPDLDVSQLTDTQVDALIGIAMSNEDRNQKMMKMGGYIYSGNEVDTPVPATTVAELEAFAPSIDFSGMTNEELAQAVTVLNGGDSYDQKLLKLRSLAEASDVVTILPLTAGEVATIKQYDPNIDLTKLSDNDILIIQAAIAGGDRNNIRSVIQSVTNS</sequence>
<dbReference type="Proteomes" id="UP000054935">
    <property type="component" value="Unassembled WGS sequence"/>
</dbReference>
<dbReference type="RefSeq" id="WP_058247716.1">
    <property type="nucleotide sequence ID" value="NZ_CYSE01000003.1"/>
</dbReference>
<accession>A0A0N7LZY1</accession>
<feature type="signal peptide" evidence="1">
    <location>
        <begin position="1"/>
        <end position="20"/>
    </location>
</feature>
<proteinExistence type="predicted"/>
<keyword evidence="1" id="KW-0732">Signal</keyword>
<feature type="chain" id="PRO_5006015739" evidence="1">
    <location>
        <begin position="21"/>
        <end position="190"/>
    </location>
</feature>
<dbReference type="AlphaFoldDB" id="A0A0N7LZY1"/>
<dbReference type="OrthoDB" id="7838408at2"/>
<dbReference type="EMBL" id="CYSE01000003">
    <property type="protein sequence ID" value="CUH78929.1"/>
    <property type="molecule type" value="Genomic_DNA"/>
</dbReference>
<name>A0A0N7LZY1_9RHOB</name>
<evidence type="ECO:0000256" key="1">
    <source>
        <dbReference type="SAM" id="SignalP"/>
    </source>
</evidence>
<evidence type="ECO:0000313" key="3">
    <source>
        <dbReference type="Proteomes" id="UP000054935"/>
    </source>
</evidence>
<keyword evidence="3" id="KW-1185">Reference proteome</keyword>
<organism evidence="2 3">
    <name type="scientific">Tropicibacter naphthalenivorans</name>
    <dbReference type="NCBI Taxonomy" id="441103"/>
    <lineage>
        <taxon>Bacteria</taxon>
        <taxon>Pseudomonadati</taxon>
        <taxon>Pseudomonadota</taxon>
        <taxon>Alphaproteobacteria</taxon>
        <taxon>Rhodobacterales</taxon>
        <taxon>Roseobacteraceae</taxon>
        <taxon>Tropicibacter</taxon>
    </lineage>
</organism>
<gene>
    <name evidence="2" type="ORF">TRN7648_02241</name>
</gene>
<evidence type="ECO:0000313" key="2">
    <source>
        <dbReference type="EMBL" id="CUH78929.1"/>
    </source>
</evidence>
<reference evidence="2 3" key="1">
    <citation type="submission" date="2015-09" db="EMBL/GenBank/DDBJ databases">
        <authorList>
            <consortium name="Swine Surveillance"/>
        </authorList>
    </citation>
    <scope>NUCLEOTIDE SEQUENCE [LARGE SCALE GENOMIC DNA]</scope>
    <source>
        <strain evidence="2 3">CECT 7648</strain>
    </source>
</reference>